<organism evidence="1 2">
    <name type="scientific">Cichorium intybus</name>
    <name type="common">Chicory</name>
    <dbReference type="NCBI Taxonomy" id="13427"/>
    <lineage>
        <taxon>Eukaryota</taxon>
        <taxon>Viridiplantae</taxon>
        <taxon>Streptophyta</taxon>
        <taxon>Embryophyta</taxon>
        <taxon>Tracheophyta</taxon>
        <taxon>Spermatophyta</taxon>
        <taxon>Magnoliopsida</taxon>
        <taxon>eudicotyledons</taxon>
        <taxon>Gunneridae</taxon>
        <taxon>Pentapetalae</taxon>
        <taxon>asterids</taxon>
        <taxon>campanulids</taxon>
        <taxon>Asterales</taxon>
        <taxon>Asteraceae</taxon>
        <taxon>Cichorioideae</taxon>
        <taxon>Cichorieae</taxon>
        <taxon>Cichoriinae</taxon>
        <taxon>Cichorium</taxon>
    </lineage>
</organism>
<sequence length="182" mass="20577">MKHGELAWSTCSTAWPANKVTLLVTCLSSFLFLDFDGVELCLIKKPVIERITVAQNGPIALFKDLSILILDEATCALWMHQGFVCENELFNTRKVLTGFLSSMQMQAKSYQFVRRRQKPSAQSGRGSCDTRFKEIAEREYCMLVLKSTFEEGPVEVAVFILVEVFLHNKESAIGIYFNAVVH</sequence>
<dbReference type="EMBL" id="CM042012">
    <property type="protein sequence ID" value="KAI3751731.1"/>
    <property type="molecule type" value="Genomic_DNA"/>
</dbReference>
<accession>A0ACB9DZ42</accession>
<gene>
    <name evidence="1" type="ORF">L2E82_22822</name>
</gene>
<name>A0ACB9DZ42_CICIN</name>
<reference evidence="2" key="1">
    <citation type="journal article" date="2022" name="Mol. Ecol. Resour.">
        <title>The genomes of chicory, endive, great burdock and yacon provide insights into Asteraceae palaeo-polyploidization history and plant inulin production.</title>
        <authorList>
            <person name="Fan W."/>
            <person name="Wang S."/>
            <person name="Wang H."/>
            <person name="Wang A."/>
            <person name="Jiang F."/>
            <person name="Liu H."/>
            <person name="Zhao H."/>
            <person name="Xu D."/>
            <person name="Zhang Y."/>
        </authorList>
    </citation>
    <scope>NUCLEOTIDE SEQUENCE [LARGE SCALE GENOMIC DNA]</scope>
    <source>
        <strain evidence="2">cv. Punajuju</strain>
    </source>
</reference>
<evidence type="ECO:0000313" key="2">
    <source>
        <dbReference type="Proteomes" id="UP001055811"/>
    </source>
</evidence>
<reference evidence="1 2" key="2">
    <citation type="journal article" date="2022" name="Mol. Ecol. Resour.">
        <title>The genomes of chicory, endive, great burdock and yacon provide insights into Asteraceae paleo-polyploidization history and plant inulin production.</title>
        <authorList>
            <person name="Fan W."/>
            <person name="Wang S."/>
            <person name="Wang H."/>
            <person name="Wang A."/>
            <person name="Jiang F."/>
            <person name="Liu H."/>
            <person name="Zhao H."/>
            <person name="Xu D."/>
            <person name="Zhang Y."/>
        </authorList>
    </citation>
    <scope>NUCLEOTIDE SEQUENCE [LARGE SCALE GENOMIC DNA]</scope>
    <source>
        <strain evidence="2">cv. Punajuju</strain>
        <tissue evidence="1">Leaves</tissue>
    </source>
</reference>
<keyword evidence="2" id="KW-1185">Reference proteome</keyword>
<comment type="caution">
    <text evidence="1">The sequence shown here is derived from an EMBL/GenBank/DDBJ whole genome shotgun (WGS) entry which is preliminary data.</text>
</comment>
<dbReference type="Proteomes" id="UP001055811">
    <property type="component" value="Linkage Group LG04"/>
</dbReference>
<proteinExistence type="predicted"/>
<protein>
    <submittedName>
        <fullName evidence="1">Uncharacterized protein</fullName>
    </submittedName>
</protein>
<evidence type="ECO:0000313" key="1">
    <source>
        <dbReference type="EMBL" id="KAI3751731.1"/>
    </source>
</evidence>